<dbReference type="PRINTS" id="PR00038">
    <property type="entry name" value="HTHLUXR"/>
</dbReference>
<dbReference type="RefSeq" id="WP_197003148.1">
    <property type="nucleotide sequence ID" value="NZ_BONS01000001.1"/>
</dbReference>
<dbReference type="Pfam" id="PF00196">
    <property type="entry name" value="GerE"/>
    <property type="match status" value="1"/>
</dbReference>
<keyword evidence="2 6" id="KW-0238">DNA-binding</keyword>
<sequence>MRSPTTGARAPLRARDEAGRVGLHAASGTLTESERRIAELVGSGRSNQETADALFVSAKTVESNLTRINRKRGVRSRTELAHHITTGDPDQP</sequence>
<accession>A0A8J7KPB7</accession>
<keyword evidence="1" id="KW-0805">Transcription regulation</keyword>
<feature type="region of interest" description="Disordered" evidence="4">
    <location>
        <begin position="73"/>
        <end position="92"/>
    </location>
</feature>
<feature type="domain" description="HTH luxR-type" evidence="5">
    <location>
        <begin position="23"/>
        <end position="88"/>
    </location>
</feature>
<evidence type="ECO:0000313" key="7">
    <source>
        <dbReference type="Proteomes" id="UP000622552"/>
    </source>
</evidence>
<dbReference type="PANTHER" id="PTHR44688:SF16">
    <property type="entry name" value="DNA-BINDING TRANSCRIPTIONAL ACTIVATOR DEVR_DOSR"/>
    <property type="match status" value="1"/>
</dbReference>
<dbReference type="GO" id="GO:0003677">
    <property type="term" value="F:DNA binding"/>
    <property type="evidence" value="ECO:0007669"/>
    <property type="project" value="UniProtKB-KW"/>
</dbReference>
<dbReference type="InterPro" id="IPR000792">
    <property type="entry name" value="Tscrpt_reg_LuxR_C"/>
</dbReference>
<dbReference type="CDD" id="cd06170">
    <property type="entry name" value="LuxR_C_like"/>
    <property type="match status" value="1"/>
</dbReference>
<reference evidence="6" key="1">
    <citation type="submission" date="2020-11" db="EMBL/GenBank/DDBJ databases">
        <title>Sequencing the genomes of 1000 actinobacteria strains.</title>
        <authorList>
            <person name="Klenk H.-P."/>
        </authorList>
    </citation>
    <scope>NUCLEOTIDE SEQUENCE</scope>
    <source>
        <strain evidence="6">DSM 45356</strain>
    </source>
</reference>
<evidence type="ECO:0000256" key="3">
    <source>
        <dbReference type="ARBA" id="ARBA00023163"/>
    </source>
</evidence>
<feature type="region of interest" description="Disordered" evidence="4">
    <location>
        <begin position="1"/>
        <end position="21"/>
    </location>
</feature>
<proteinExistence type="predicted"/>
<dbReference type="Gene3D" id="1.10.10.10">
    <property type="entry name" value="Winged helix-like DNA-binding domain superfamily/Winged helix DNA-binding domain"/>
    <property type="match status" value="1"/>
</dbReference>
<gene>
    <name evidence="6" type="ORF">IW245_002316</name>
</gene>
<comment type="caution">
    <text evidence="6">The sequence shown here is derived from an EMBL/GenBank/DDBJ whole genome shotgun (WGS) entry which is preliminary data.</text>
</comment>
<dbReference type="EMBL" id="JADOUF010000001">
    <property type="protein sequence ID" value="MBG6136122.1"/>
    <property type="molecule type" value="Genomic_DNA"/>
</dbReference>
<dbReference type="PANTHER" id="PTHR44688">
    <property type="entry name" value="DNA-BINDING TRANSCRIPTIONAL ACTIVATOR DEVR_DOSR"/>
    <property type="match status" value="1"/>
</dbReference>
<protein>
    <submittedName>
        <fullName evidence="6">DNA-binding CsgD family transcriptional regulator</fullName>
    </submittedName>
</protein>
<dbReference type="PROSITE" id="PS50043">
    <property type="entry name" value="HTH_LUXR_2"/>
    <property type="match status" value="1"/>
</dbReference>
<evidence type="ECO:0000259" key="5">
    <source>
        <dbReference type="PROSITE" id="PS50043"/>
    </source>
</evidence>
<evidence type="ECO:0000313" key="6">
    <source>
        <dbReference type="EMBL" id="MBG6136122.1"/>
    </source>
</evidence>
<evidence type="ECO:0000256" key="1">
    <source>
        <dbReference type="ARBA" id="ARBA00023015"/>
    </source>
</evidence>
<dbReference type="AlphaFoldDB" id="A0A8J7KPB7"/>
<name>A0A8J7KPB7_9ACTN</name>
<organism evidence="6 7">
    <name type="scientific">Longispora fulva</name>
    <dbReference type="NCBI Taxonomy" id="619741"/>
    <lineage>
        <taxon>Bacteria</taxon>
        <taxon>Bacillati</taxon>
        <taxon>Actinomycetota</taxon>
        <taxon>Actinomycetes</taxon>
        <taxon>Micromonosporales</taxon>
        <taxon>Micromonosporaceae</taxon>
        <taxon>Longispora</taxon>
    </lineage>
</organism>
<dbReference type="GO" id="GO:0006355">
    <property type="term" value="P:regulation of DNA-templated transcription"/>
    <property type="evidence" value="ECO:0007669"/>
    <property type="project" value="InterPro"/>
</dbReference>
<dbReference type="SMART" id="SM00421">
    <property type="entry name" value="HTH_LUXR"/>
    <property type="match status" value="1"/>
</dbReference>
<dbReference type="Proteomes" id="UP000622552">
    <property type="component" value="Unassembled WGS sequence"/>
</dbReference>
<keyword evidence="7" id="KW-1185">Reference proteome</keyword>
<evidence type="ECO:0000256" key="4">
    <source>
        <dbReference type="SAM" id="MobiDB-lite"/>
    </source>
</evidence>
<dbReference type="InterPro" id="IPR036388">
    <property type="entry name" value="WH-like_DNA-bd_sf"/>
</dbReference>
<keyword evidence="3" id="KW-0804">Transcription</keyword>
<evidence type="ECO:0000256" key="2">
    <source>
        <dbReference type="ARBA" id="ARBA00023125"/>
    </source>
</evidence>
<dbReference type="SUPFAM" id="SSF46894">
    <property type="entry name" value="C-terminal effector domain of the bipartite response regulators"/>
    <property type="match status" value="1"/>
</dbReference>
<dbReference type="InterPro" id="IPR016032">
    <property type="entry name" value="Sig_transdc_resp-reg_C-effctor"/>
</dbReference>